<keyword evidence="4" id="KW-0540">Nuclease</keyword>
<evidence type="ECO:0000313" key="2">
    <source>
        <dbReference type="EMBL" id="KAG7345860.1"/>
    </source>
</evidence>
<sequence>MTYSLDFRWRIVSLLHVYDLDVDFLSDVFGPKRRTIHRWYQLFREKGVVEEQDKVPMKKSRWPEDVLARVNEYCKSHPTFYLEELKEMLEQEFPDLTNISLPTICRALNFDLKLTRKVLTKAAREAMPAEIRNYQEKLHAIYSFPGQLVFIDETSKDGRHAYRKYARSKKGSKAIVKLPWSRGKRVSVMAALNVNGFIAWESTRGTFTRSKFHEAFCKNVIPKLNPWPFPNSIVVMDNAKIHMYKKLQEAIHQTGARLLYLPPYAPQLNPIEVCFGRLKRWIQSKANLMFPLYPELVLEVAMRQCTRTSENNAVGEYTHCGYKPYGLEESVFDRLCSDDGNDEF</sequence>
<gene>
    <name evidence="2" type="ORF">IV203_004927</name>
    <name evidence="3" type="ORF">IV203_025216</name>
    <name evidence="4" type="ORF">IV203_038805</name>
</gene>
<evidence type="ECO:0000313" key="5">
    <source>
        <dbReference type="Proteomes" id="UP000693970"/>
    </source>
</evidence>
<protein>
    <submittedName>
        <fullName evidence="4">DDE superfamily endonuclease</fullName>
    </submittedName>
</protein>
<keyword evidence="5" id="KW-1185">Reference proteome</keyword>
<dbReference type="InterPro" id="IPR038717">
    <property type="entry name" value="Tc1-like_DDE_dom"/>
</dbReference>
<dbReference type="Proteomes" id="UP000693970">
    <property type="component" value="Unassembled WGS sequence"/>
</dbReference>
<dbReference type="EMBL" id="JAGRRH010000011">
    <property type="protein sequence ID" value="KAG7362332.1"/>
    <property type="molecule type" value="Genomic_DNA"/>
</dbReference>
<name>A0A9K3LRG5_9STRA</name>
<evidence type="ECO:0000313" key="3">
    <source>
        <dbReference type="EMBL" id="KAG7362332.1"/>
    </source>
</evidence>
<dbReference type="Pfam" id="PF13358">
    <property type="entry name" value="DDE_3"/>
    <property type="match status" value="1"/>
</dbReference>
<dbReference type="PANTHER" id="PTHR46564">
    <property type="entry name" value="TRANSPOSASE"/>
    <property type="match status" value="1"/>
</dbReference>
<dbReference type="InterPro" id="IPR047655">
    <property type="entry name" value="Transpos_IS630-like"/>
</dbReference>
<reference evidence="4" key="1">
    <citation type="journal article" date="2021" name="Sci. Rep.">
        <title>Diploid genomic architecture of Nitzschia inconspicua, an elite biomass production diatom.</title>
        <authorList>
            <person name="Oliver A."/>
            <person name="Podell S."/>
            <person name="Pinowska A."/>
            <person name="Traller J.C."/>
            <person name="Smith S.R."/>
            <person name="McClure R."/>
            <person name="Beliaev A."/>
            <person name="Bohutskyi P."/>
            <person name="Hill E.A."/>
            <person name="Rabines A."/>
            <person name="Zheng H."/>
            <person name="Allen L.Z."/>
            <person name="Kuo A."/>
            <person name="Grigoriev I.V."/>
            <person name="Allen A.E."/>
            <person name="Hazlebeck D."/>
            <person name="Allen E.E."/>
        </authorList>
    </citation>
    <scope>NUCLEOTIDE SEQUENCE</scope>
    <source>
        <strain evidence="4">Hildebrandi</strain>
    </source>
</reference>
<accession>A0A9K3LRG5</accession>
<dbReference type="AlphaFoldDB" id="A0A9K3LRG5"/>
<dbReference type="GO" id="GO:0004519">
    <property type="term" value="F:endonuclease activity"/>
    <property type="evidence" value="ECO:0007669"/>
    <property type="project" value="UniProtKB-KW"/>
</dbReference>
<comment type="caution">
    <text evidence="4">The sequence shown here is derived from an EMBL/GenBank/DDBJ whole genome shotgun (WGS) entry which is preliminary data.</text>
</comment>
<evidence type="ECO:0000259" key="1">
    <source>
        <dbReference type="Pfam" id="PF13358"/>
    </source>
</evidence>
<dbReference type="OrthoDB" id="127242at2759"/>
<dbReference type="EMBL" id="JAGRRH010000021">
    <property type="protein sequence ID" value="KAG7345860.1"/>
    <property type="molecule type" value="Genomic_DNA"/>
</dbReference>
<evidence type="ECO:0000313" key="4">
    <source>
        <dbReference type="EMBL" id="KAG7365601.1"/>
    </source>
</evidence>
<proteinExistence type="predicted"/>
<keyword evidence="4" id="KW-0378">Hydrolase</keyword>
<dbReference type="NCBIfam" id="NF033545">
    <property type="entry name" value="transpos_IS630"/>
    <property type="match status" value="1"/>
</dbReference>
<feature type="domain" description="Tc1-like transposase DDE" evidence="1">
    <location>
        <begin position="147"/>
        <end position="286"/>
    </location>
</feature>
<reference evidence="4" key="2">
    <citation type="submission" date="2021-04" db="EMBL/GenBank/DDBJ databases">
        <authorList>
            <person name="Podell S."/>
        </authorList>
    </citation>
    <scope>NUCLEOTIDE SEQUENCE</scope>
    <source>
        <strain evidence="4">Hildebrandi</strain>
    </source>
</reference>
<organism evidence="4 5">
    <name type="scientific">Nitzschia inconspicua</name>
    <dbReference type="NCBI Taxonomy" id="303405"/>
    <lineage>
        <taxon>Eukaryota</taxon>
        <taxon>Sar</taxon>
        <taxon>Stramenopiles</taxon>
        <taxon>Ochrophyta</taxon>
        <taxon>Bacillariophyta</taxon>
        <taxon>Bacillariophyceae</taxon>
        <taxon>Bacillariophycidae</taxon>
        <taxon>Bacillariales</taxon>
        <taxon>Bacillariaceae</taxon>
        <taxon>Nitzschia</taxon>
    </lineage>
</organism>
<dbReference type="EMBL" id="JAGRRH010000009">
    <property type="protein sequence ID" value="KAG7365601.1"/>
    <property type="molecule type" value="Genomic_DNA"/>
</dbReference>
<keyword evidence="4" id="KW-0255">Endonuclease</keyword>
<dbReference type="PANTHER" id="PTHR46564:SF1">
    <property type="entry name" value="TRANSPOSASE"/>
    <property type="match status" value="1"/>
</dbReference>